<comment type="similarity">
    <text evidence="1">Belongs to the LysR transcriptional regulatory family.</text>
</comment>
<keyword evidence="2" id="KW-0805">Transcription regulation</keyword>
<dbReference type="InterPro" id="IPR036390">
    <property type="entry name" value="WH_DNA-bd_sf"/>
</dbReference>
<dbReference type="Gene3D" id="1.10.10.10">
    <property type="entry name" value="Winged helix-like DNA-binding domain superfamily/Winged helix DNA-binding domain"/>
    <property type="match status" value="1"/>
</dbReference>
<dbReference type="PROSITE" id="PS50931">
    <property type="entry name" value="HTH_LYSR"/>
    <property type="match status" value="1"/>
</dbReference>
<dbReference type="PANTHER" id="PTHR30126:SF94">
    <property type="entry name" value="LYSR FAMILY TRANSCRIPTIONAL REGULATOR"/>
    <property type="match status" value="1"/>
</dbReference>
<evidence type="ECO:0000256" key="1">
    <source>
        <dbReference type="ARBA" id="ARBA00009437"/>
    </source>
</evidence>
<evidence type="ECO:0000313" key="7">
    <source>
        <dbReference type="Proteomes" id="UP001216674"/>
    </source>
</evidence>
<dbReference type="Pfam" id="PF00126">
    <property type="entry name" value="HTH_1"/>
    <property type="match status" value="1"/>
</dbReference>
<evidence type="ECO:0000313" key="6">
    <source>
        <dbReference type="EMBL" id="MDF3834453.1"/>
    </source>
</evidence>
<reference evidence="6 7" key="1">
    <citation type="submission" date="2023-03" db="EMBL/GenBank/DDBJ databases">
        <title>Draft assemblies of triclosan tolerant bacteria isolated from returned activated sludge.</title>
        <authorList>
            <person name="Van Hamelsveld S."/>
        </authorList>
    </citation>
    <scope>NUCLEOTIDE SEQUENCE [LARGE SCALE GENOMIC DNA]</scope>
    <source>
        <strain evidence="6 7">GW210010_S58</strain>
    </source>
</reference>
<dbReference type="RefSeq" id="WP_276265517.1">
    <property type="nucleotide sequence ID" value="NZ_JARJLM010000272.1"/>
</dbReference>
<evidence type="ECO:0000256" key="2">
    <source>
        <dbReference type="ARBA" id="ARBA00023015"/>
    </source>
</evidence>
<accession>A0ABT6APC1</accession>
<evidence type="ECO:0000259" key="5">
    <source>
        <dbReference type="PROSITE" id="PS50931"/>
    </source>
</evidence>
<proteinExistence type="inferred from homology"/>
<protein>
    <submittedName>
        <fullName evidence="6">LysR family transcriptional regulator</fullName>
    </submittedName>
</protein>
<comment type="caution">
    <text evidence="6">The sequence shown here is derived from an EMBL/GenBank/DDBJ whole genome shotgun (WGS) entry which is preliminary data.</text>
</comment>
<dbReference type="InterPro" id="IPR005119">
    <property type="entry name" value="LysR_subst-bd"/>
</dbReference>
<organism evidence="6 7">
    <name type="scientific">Cupriavidus basilensis</name>
    <dbReference type="NCBI Taxonomy" id="68895"/>
    <lineage>
        <taxon>Bacteria</taxon>
        <taxon>Pseudomonadati</taxon>
        <taxon>Pseudomonadota</taxon>
        <taxon>Betaproteobacteria</taxon>
        <taxon>Burkholderiales</taxon>
        <taxon>Burkholderiaceae</taxon>
        <taxon>Cupriavidus</taxon>
    </lineage>
</organism>
<dbReference type="PANTHER" id="PTHR30126">
    <property type="entry name" value="HTH-TYPE TRANSCRIPTIONAL REGULATOR"/>
    <property type="match status" value="1"/>
</dbReference>
<dbReference type="Gene3D" id="3.40.190.10">
    <property type="entry name" value="Periplasmic binding protein-like II"/>
    <property type="match status" value="2"/>
</dbReference>
<name>A0ABT6APC1_9BURK</name>
<keyword evidence="4" id="KW-0804">Transcription</keyword>
<dbReference type="Pfam" id="PF03466">
    <property type="entry name" value="LysR_substrate"/>
    <property type="match status" value="1"/>
</dbReference>
<dbReference type="InterPro" id="IPR036388">
    <property type="entry name" value="WH-like_DNA-bd_sf"/>
</dbReference>
<dbReference type="EMBL" id="JARJLM010000272">
    <property type="protein sequence ID" value="MDF3834453.1"/>
    <property type="molecule type" value="Genomic_DNA"/>
</dbReference>
<dbReference type="SUPFAM" id="SSF46785">
    <property type="entry name" value="Winged helix' DNA-binding domain"/>
    <property type="match status" value="1"/>
</dbReference>
<sequence>MTLKQLEAFYWAATCSSFAIAAQRLHLSLSSLSKRIAELEDSLGRPLFDRSGHKAVLTDAGNRLVSRAHALLRSADELRIEIGTVAGLHGKCRFGVGELTALTWLPRLVRLIGEAHPGLELEAHVSIGEALEKRVEDGELDFAVVAGKSTRGTIASHAIAQAQFVWCTSAQATGRATPISPDTLGNRPLVTLPSGSGVTRLLDEWLDGRGGLPQRRIVCNHWGAVAGMLVEGIGVGILPHGWAQSLAKRGALRVLRSDPALPPLAYSYQWRRDDSRPLVGAMRELTLLAADFQSASRIL</sequence>
<dbReference type="Proteomes" id="UP001216674">
    <property type="component" value="Unassembled WGS sequence"/>
</dbReference>
<dbReference type="InterPro" id="IPR000847">
    <property type="entry name" value="LysR_HTH_N"/>
</dbReference>
<feature type="domain" description="HTH lysR-type" evidence="5">
    <location>
        <begin position="1"/>
        <end position="58"/>
    </location>
</feature>
<evidence type="ECO:0000256" key="4">
    <source>
        <dbReference type="ARBA" id="ARBA00023163"/>
    </source>
</evidence>
<evidence type="ECO:0000256" key="3">
    <source>
        <dbReference type="ARBA" id="ARBA00023125"/>
    </source>
</evidence>
<dbReference type="CDD" id="cd05466">
    <property type="entry name" value="PBP2_LTTR_substrate"/>
    <property type="match status" value="1"/>
</dbReference>
<dbReference type="SUPFAM" id="SSF53850">
    <property type="entry name" value="Periplasmic binding protein-like II"/>
    <property type="match status" value="1"/>
</dbReference>
<gene>
    <name evidence="6" type="ORF">P3W85_16045</name>
</gene>
<keyword evidence="3" id="KW-0238">DNA-binding</keyword>
<keyword evidence="7" id="KW-1185">Reference proteome</keyword>